<dbReference type="STRING" id="212667.VFDL14_09005"/>
<feature type="domain" description="7,8-dihydro-6-hydroxymethylpterin-pyrophosphokinase" evidence="8">
    <location>
        <begin position="5"/>
        <end position="129"/>
    </location>
</feature>
<dbReference type="UniPathway" id="UPA00077">
    <property type="reaction ID" value="UER00155"/>
</dbReference>
<evidence type="ECO:0000313" key="10">
    <source>
        <dbReference type="Proteomes" id="UP000027219"/>
    </source>
</evidence>
<dbReference type="InterPro" id="IPR000550">
    <property type="entry name" value="Hppk"/>
</dbReference>
<keyword evidence="5 9" id="KW-0418">Kinase</keyword>
<keyword evidence="10" id="KW-1185">Reference proteome</keyword>
<dbReference type="AlphaFoldDB" id="A0A066URN2"/>
<dbReference type="GO" id="GO:0016301">
    <property type="term" value="F:kinase activity"/>
    <property type="evidence" value="ECO:0007669"/>
    <property type="project" value="UniProtKB-KW"/>
</dbReference>
<dbReference type="Pfam" id="PF01288">
    <property type="entry name" value="HPPK"/>
    <property type="match status" value="1"/>
</dbReference>
<dbReference type="PANTHER" id="PTHR43071:SF2">
    <property type="entry name" value="2-AMINO-4-HYDROXY-6-HYDROXYMETHYLDIHYDROPTERIDINE PYROPHOSPHOKINASE"/>
    <property type="match status" value="1"/>
</dbReference>
<dbReference type="GO" id="GO:0005524">
    <property type="term" value="F:ATP binding"/>
    <property type="evidence" value="ECO:0007669"/>
    <property type="project" value="UniProtKB-KW"/>
</dbReference>
<evidence type="ECO:0000256" key="6">
    <source>
        <dbReference type="ARBA" id="ARBA00022840"/>
    </source>
</evidence>
<evidence type="ECO:0000256" key="2">
    <source>
        <dbReference type="ARBA" id="ARBA00013253"/>
    </source>
</evidence>
<evidence type="ECO:0000259" key="8">
    <source>
        <dbReference type="Pfam" id="PF01288"/>
    </source>
</evidence>
<keyword evidence="7" id="KW-0289">Folate biosynthesis</keyword>
<dbReference type="GO" id="GO:0046654">
    <property type="term" value="P:tetrahydrofolate biosynthetic process"/>
    <property type="evidence" value="ECO:0007669"/>
    <property type="project" value="UniProtKB-UniPathway"/>
</dbReference>
<dbReference type="SUPFAM" id="SSF55083">
    <property type="entry name" value="6-hydroxymethyl-7,8-dihydropterin pyrophosphokinase, HPPK"/>
    <property type="match status" value="1"/>
</dbReference>
<gene>
    <name evidence="9" type="ORF">VFDL14_09005</name>
</gene>
<proteinExistence type="predicted"/>
<keyword evidence="6" id="KW-0067">ATP-binding</keyword>
<dbReference type="EC" id="2.7.6.3" evidence="2"/>
<dbReference type="Gene3D" id="3.30.70.560">
    <property type="entry name" value="7,8-Dihydro-6-hydroxymethylpterin-pyrophosphokinase HPPK"/>
    <property type="match status" value="1"/>
</dbReference>
<comment type="pathway">
    <text evidence="1">Cofactor biosynthesis; tetrahydrofolate biosynthesis; 2-amino-4-hydroxy-6-hydroxymethyl-7,8-dihydropteridine diphosphate from 7,8-dihydroneopterin triphosphate: step 4/4.</text>
</comment>
<organism evidence="9 10">
    <name type="scientific">Vibrio fortis</name>
    <dbReference type="NCBI Taxonomy" id="212667"/>
    <lineage>
        <taxon>Bacteria</taxon>
        <taxon>Pseudomonadati</taxon>
        <taxon>Pseudomonadota</taxon>
        <taxon>Gammaproteobacteria</taxon>
        <taxon>Vibrionales</taxon>
        <taxon>Vibrionaceae</taxon>
        <taxon>Vibrio</taxon>
    </lineage>
</organism>
<dbReference type="PANTHER" id="PTHR43071">
    <property type="entry name" value="2-AMINO-4-HYDROXY-6-HYDROXYMETHYLDIHYDROPTERIDINE PYROPHOSPHOKINASE"/>
    <property type="match status" value="1"/>
</dbReference>
<dbReference type="GO" id="GO:0003848">
    <property type="term" value="F:2-amino-4-hydroxy-6-hydroxymethyldihydropteridine diphosphokinase activity"/>
    <property type="evidence" value="ECO:0007669"/>
    <property type="project" value="UniProtKB-EC"/>
</dbReference>
<dbReference type="InterPro" id="IPR035907">
    <property type="entry name" value="Hppk_sf"/>
</dbReference>
<accession>A0A066URN2</accession>
<evidence type="ECO:0000256" key="4">
    <source>
        <dbReference type="ARBA" id="ARBA00022741"/>
    </source>
</evidence>
<evidence type="ECO:0000256" key="3">
    <source>
        <dbReference type="ARBA" id="ARBA00022679"/>
    </source>
</evidence>
<name>A0A066URN2_9VIBR</name>
<evidence type="ECO:0000256" key="1">
    <source>
        <dbReference type="ARBA" id="ARBA00005051"/>
    </source>
</evidence>
<evidence type="ECO:0000256" key="7">
    <source>
        <dbReference type="ARBA" id="ARBA00022909"/>
    </source>
</evidence>
<sequence length="160" mass="18336">MTIAYVGVGTNIDRDKHAKAAWLELQSLGSNLRCSSIYHCEPVGFDSHPFYNFVIELDTLLSLTEFSQQLRKIEFKYGRAKDAHKLQDRNLDLDIVLFGDVVSSQKPQLPRSDIFKYPFVTQPLYDLCPARVIPQDGRTVSEIWQKMEQLDSLSVVDIEL</sequence>
<keyword evidence="4" id="KW-0547">Nucleotide-binding</keyword>
<dbReference type="GO" id="GO:0046656">
    <property type="term" value="P:folic acid biosynthetic process"/>
    <property type="evidence" value="ECO:0007669"/>
    <property type="project" value="UniProtKB-KW"/>
</dbReference>
<protein>
    <recommendedName>
        <fullName evidence="2">2-amino-4-hydroxy-6-hydroxymethyldihydropteridine diphosphokinase</fullName>
        <ecNumber evidence="2">2.7.6.3</ecNumber>
    </recommendedName>
</protein>
<dbReference type="RefSeq" id="WP_032553076.1">
    <property type="nucleotide sequence ID" value="NZ_BTGL01000006.1"/>
</dbReference>
<evidence type="ECO:0000256" key="5">
    <source>
        <dbReference type="ARBA" id="ARBA00022777"/>
    </source>
</evidence>
<dbReference type="EMBL" id="JFFR01000028">
    <property type="protein sequence ID" value="KDN26799.1"/>
    <property type="molecule type" value="Genomic_DNA"/>
</dbReference>
<dbReference type="Proteomes" id="UP000027219">
    <property type="component" value="Unassembled WGS sequence"/>
</dbReference>
<evidence type="ECO:0000313" key="9">
    <source>
        <dbReference type="EMBL" id="KDN26799.1"/>
    </source>
</evidence>
<reference evidence="9 10" key="1">
    <citation type="submission" date="2014-02" db="EMBL/GenBank/DDBJ databases">
        <title>Vibrio fortis Dalian14 Genome Sequencing.</title>
        <authorList>
            <person name="Wang Y."/>
            <person name="Song L."/>
            <person name="Liu G."/>
            <person name="Ding J."/>
        </authorList>
    </citation>
    <scope>NUCLEOTIDE SEQUENCE [LARGE SCALE GENOMIC DNA]</scope>
    <source>
        <strain evidence="9 10">Dalian14</strain>
    </source>
</reference>
<dbReference type="NCBIfam" id="TIGR01498">
    <property type="entry name" value="folK"/>
    <property type="match status" value="1"/>
</dbReference>
<comment type="caution">
    <text evidence="9">The sequence shown here is derived from an EMBL/GenBank/DDBJ whole genome shotgun (WGS) entry which is preliminary data.</text>
</comment>
<keyword evidence="3" id="KW-0808">Transferase</keyword>
<dbReference type="OrthoDB" id="9790168at2"/>